<feature type="compositionally biased region" description="Low complexity" evidence="1">
    <location>
        <begin position="313"/>
        <end position="334"/>
    </location>
</feature>
<sequence>MARQRYYRVPPLATAAGWSGSSSGGVATGPMGVMPRRTVKVYEAGKQDSGKRIVAETVVQAPVDVVWRVLTSYERLATFVPNLESCERLPSPRSGKVWIRQRGCSQSVLWRLEAEAVIEVEEVRMPLGRSEARFTMVEGDFKELSGRWVVEPDPSSAASMATLLRFDITVQPKIALPSSVVSYVVRAGLPANIQAVCRRAEEITASKLRASGLARWAGEDDPPIPLPPSTPPSPPLAWEQEVAEEGAARAAASAVDQASRQQQQQAPVRDDGLPSKGPFWRLTGSTFPEAAPLTAQRQRKRQGSNKSSLQAEQEQVLRPLQQQQQQADPQSLYLGIVSVPLPPAGNRSSMQPQTQQELNQRQEMKEQLQAAYPAFGLRRPSGGRGNGSVPSASSPSSGVGFDASGQALPAKAVEVHLRRLDTFDTLHRRAVAAITIDAPPEAVWHVLTDYNRLAEFIPNLAVSQRIALPRNAPSNIIRIRQVGYKRMLYMCLHAETVLDLIEKPQSEIQFRQVAGDFQRFQGKWMLQGVPPSGGSNGRELEPSGSMQTQLKYAVEIVIPRSTRMLGVLEPLLERTVFEDVPTNLAAVKQRVESMQAELTISELENAGEVVAAASLRRKLERPSLSEMMDDFAVLMAELERCFGADKVLPARSELREMNRSDLEKAISAHGGPTAVSQQLGWKLKAKGRRPKGFWDAVDNVRAELDEFIEEHGLPAGIMPAKNDFVRAGRYDIARAVERWGGLYELADELGYAVSDSRRPGSSEWQAHISEVAATTGLSGREGLFELAAKTYAARRSMQGSIDCAEDDVMTGALSVDPLSTDRPCEPRSTAAGGTSDSAKQARGKPASMREEIDAW</sequence>
<evidence type="ECO:0000313" key="4">
    <source>
        <dbReference type="Proteomes" id="UP001055712"/>
    </source>
</evidence>
<dbReference type="Gene3D" id="3.30.530.20">
    <property type="match status" value="2"/>
</dbReference>
<feature type="domain" description="Coenzyme Q-binding protein COQ10 START" evidence="2">
    <location>
        <begin position="436"/>
        <end position="581"/>
    </location>
</feature>
<feature type="compositionally biased region" description="Polar residues" evidence="1">
    <location>
        <begin position="346"/>
        <end position="359"/>
    </location>
</feature>
<keyword evidence="4" id="KW-1185">Reference proteome</keyword>
<reference evidence="3" key="2">
    <citation type="submission" date="2020-11" db="EMBL/GenBank/DDBJ databases">
        <authorList>
            <person name="Cecchin M."/>
            <person name="Marcolungo L."/>
            <person name="Rossato M."/>
            <person name="Girolomoni L."/>
            <person name="Cosentino E."/>
            <person name="Cuine S."/>
            <person name="Li-Beisson Y."/>
            <person name="Delledonne M."/>
            <person name="Ballottari M."/>
        </authorList>
    </citation>
    <scope>NUCLEOTIDE SEQUENCE</scope>
    <source>
        <strain evidence="3">211/11P</strain>
        <tissue evidence="3">Whole cell</tissue>
    </source>
</reference>
<gene>
    <name evidence="3" type="ORF">D9Q98_001027</name>
</gene>
<dbReference type="InterPro" id="IPR005031">
    <property type="entry name" value="COQ10_START"/>
</dbReference>
<feature type="region of interest" description="Disordered" evidence="1">
    <location>
        <begin position="216"/>
        <end position="364"/>
    </location>
</feature>
<dbReference type="OrthoDB" id="2779at2759"/>
<dbReference type="SUPFAM" id="SSF55961">
    <property type="entry name" value="Bet v1-like"/>
    <property type="match status" value="2"/>
</dbReference>
<evidence type="ECO:0000313" key="3">
    <source>
        <dbReference type="EMBL" id="KAI3438604.1"/>
    </source>
</evidence>
<dbReference type="InterPro" id="IPR023393">
    <property type="entry name" value="START-like_dom_sf"/>
</dbReference>
<feature type="compositionally biased region" description="Low complexity" evidence="1">
    <location>
        <begin position="387"/>
        <end position="398"/>
    </location>
</feature>
<comment type="caution">
    <text evidence="3">The sequence shown here is derived from an EMBL/GenBank/DDBJ whole genome shotgun (WGS) entry which is preliminary data.</text>
</comment>
<feature type="domain" description="Coenzyme Q-binding protein COQ10 START" evidence="2">
    <location>
        <begin position="59"/>
        <end position="196"/>
    </location>
</feature>
<dbReference type="AlphaFoldDB" id="A0A9D4TZ43"/>
<proteinExistence type="predicted"/>
<feature type="compositionally biased region" description="Low complexity" evidence="1">
    <location>
        <begin position="248"/>
        <end position="267"/>
    </location>
</feature>
<feature type="region of interest" description="Disordered" evidence="1">
    <location>
        <begin position="377"/>
        <end position="398"/>
    </location>
</feature>
<protein>
    <recommendedName>
        <fullName evidence="2">Coenzyme Q-binding protein COQ10 START domain-containing protein</fullName>
    </recommendedName>
</protein>
<feature type="compositionally biased region" description="Pro residues" evidence="1">
    <location>
        <begin position="223"/>
        <end position="235"/>
    </location>
</feature>
<dbReference type="Pfam" id="PF03364">
    <property type="entry name" value="Polyketide_cyc"/>
    <property type="match status" value="2"/>
</dbReference>
<name>A0A9D4TZ43_CHLVU</name>
<organism evidence="3 4">
    <name type="scientific">Chlorella vulgaris</name>
    <name type="common">Green alga</name>
    <dbReference type="NCBI Taxonomy" id="3077"/>
    <lineage>
        <taxon>Eukaryota</taxon>
        <taxon>Viridiplantae</taxon>
        <taxon>Chlorophyta</taxon>
        <taxon>core chlorophytes</taxon>
        <taxon>Trebouxiophyceae</taxon>
        <taxon>Chlorellales</taxon>
        <taxon>Chlorellaceae</taxon>
        <taxon>Chlorella clade</taxon>
        <taxon>Chlorella</taxon>
    </lineage>
</organism>
<dbReference type="EMBL" id="SIDB01000001">
    <property type="protein sequence ID" value="KAI3438604.1"/>
    <property type="molecule type" value="Genomic_DNA"/>
</dbReference>
<evidence type="ECO:0000256" key="1">
    <source>
        <dbReference type="SAM" id="MobiDB-lite"/>
    </source>
</evidence>
<evidence type="ECO:0000259" key="2">
    <source>
        <dbReference type="Pfam" id="PF03364"/>
    </source>
</evidence>
<reference evidence="3" key="1">
    <citation type="journal article" date="2019" name="Plant J.">
        <title>Chlorella vulgaris genome assembly and annotation reveals the molecular basis for metabolic acclimation to high light conditions.</title>
        <authorList>
            <person name="Cecchin M."/>
            <person name="Marcolungo L."/>
            <person name="Rossato M."/>
            <person name="Girolomoni L."/>
            <person name="Cosentino E."/>
            <person name="Cuine S."/>
            <person name="Li-Beisson Y."/>
            <person name="Delledonne M."/>
            <person name="Ballottari M."/>
        </authorList>
    </citation>
    <scope>NUCLEOTIDE SEQUENCE</scope>
    <source>
        <strain evidence="3">211/11P</strain>
    </source>
</reference>
<dbReference type="Proteomes" id="UP001055712">
    <property type="component" value="Unassembled WGS sequence"/>
</dbReference>
<dbReference type="PANTHER" id="PTHR34060:SF2">
    <property type="entry name" value="OS03G0837900 PROTEIN"/>
    <property type="match status" value="1"/>
</dbReference>
<accession>A0A9D4TZ43</accession>
<dbReference type="PANTHER" id="PTHR34060">
    <property type="entry name" value="POLYKETIDE CYCLASE / DEHYDRASE AND LIPID TRANSPORT PROTEIN"/>
    <property type="match status" value="1"/>
</dbReference>
<feature type="region of interest" description="Disordered" evidence="1">
    <location>
        <begin position="814"/>
        <end position="855"/>
    </location>
</feature>